<comment type="caution">
    <text evidence="2">The sequence shown here is derived from an EMBL/GenBank/DDBJ whole genome shotgun (WGS) entry which is preliminary data.</text>
</comment>
<feature type="transmembrane region" description="Helical" evidence="1">
    <location>
        <begin position="49"/>
        <end position="71"/>
    </location>
</feature>
<gene>
    <name evidence="2" type="ORF">DFO73_101854</name>
</gene>
<feature type="transmembrane region" description="Helical" evidence="1">
    <location>
        <begin position="168"/>
        <end position="187"/>
    </location>
</feature>
<keyword evidence="1" id="KW-0812">Transmembrane</keyword>
<name>A0A2V3A6R3_9BACI</name>
<protein>
    <submittedName>
        <fullName evidence="2">Uncharacterized protein</fullName>
    </submittedName>
</protein>
<feature type="transmembrane region" description="Helical" evidence="1">
    <location>
        <begin position="78"/>
        <end position="96"/>
    </location>
</feature>
<evidence type="ECO:0000313" key="2">
    <source>
        <dbReference type="EMBL" id="PWW32589.1"/>
    </source>
</evidence>
<feature type="transmembrane region" description="Helical" evidence="1">
    <location>
        <begin position="12"/>
        <end position="29"/>
    </location>
</feature>
<proteinExistence type="predicted"/>
<dbReference type="Proteomes" id="UP000247150">
    <property type="component" value="Unassembled WGS sequence"/>
</dbReference>
<dbReference type="EMBL" id="QGTW01000001">
    <property type="protein sequence ID" value="PWW32589.1"/>
    <property type="molecule type" value="Genomic_DNA"/>
</dbReference>
<keyword evidence="1" id="KW-0472">Membrane</keyword>
<sequence>MVAKYTNTRSSLIKFMLIVGLIVAVFSVISDNLPYLGDGVTILEFIISYLDIMINSLPMWFILALLVGYLFAKDMKEAAFLGSIYTIASITFYFFYKVDTIPLPFKEQAIIYAIWFGTSAIGGILGGSLGFLSKKSKYALLILLGGLVFQLLVNGKDSWGDIVGISQNLTYCLVILVISLYLVIFAFKRNRDQNVEYLKGDGSYDVL</sequence>
<feature type="transmembrane region" description="Helical" evidence="1">
    <location>
        <begin position="138"/>
        <end position="156"/>
    </location>
</feature>
<accession>A0A2V3A6R3</accession>
<feature type="transmembrane region" description="Helical" evidence="1">
    <location>
        <begin position="108"/>
        <end position="131"/>
    </location>
</feature>
<reference evidence="2 3" key="1">
    <citation type="submission" date="2018-05" db="EMBL/GenBank/DDBJ databases">
        <title>Freshwater and sediment microbial communities from various areas in North America, analyzing microbe dynamics in response to fracking.</title>
        <authorList>
            <person name="Lamendella R."/>
        </authorList>
    </citation>
    <scope>NUCLEOTIDE SEQUENCE [LARGE SCALE GENOMIC DNA]</scope>
    <source>
        <strain evidence="2 3">15_TX</strain>
    </source>
</reference>
<evidence type="ECO:0000313" key="3">
    <source>
        <dbReference type="Proteomes" id="UP000247150"/>
    </source>
</evidence>
<evidence type="ECO:0000256" key="1">
    <source>
        <dbReference type="SAM" id="Phobius"/>
    </source>
</evidence>
<organism evidence="2 3">
    <name type="scientific">Cytobacillus oceanisediminis</name>
    <dbReference type="NCBI Taxonomy" id="665099"/>
    <lineage>
        <taxon>Bacteria</taxon>
        <taxon>Bacillati</taxon>
        <taxon>Bacillota</taxon>
        <taxon>Bacilli</taxon>
        <taxon>Bacillales</taxon>
        <taxon>Bacillaceae</taxon>
        <taxon>Cytobacillus</taxon>
    </lineage>
</organism>
<keyword evidence="1" id="KW-1133">Transmembrane helix</keyword>
<dbReference type="AlphaFoldDB" id="A0A2V3A6R3"/>